<proteinExistence type="inferred from homology"/>
<evidence type="ECO:0000256" key="6">
    <source>
        <dbReference type="RuleBase" id="RU004379"/>
    </source>
</evidence>
<comment type="caution">
    <text evidence="7">The sequence shown here is derived from an EMBL/GenBank/DDBJ whole genome shotgun (WGS) entry which is preliminary data.</text>
</comment>
<evidence type="ECO:0000256" key="5">
    <source>
        <dbReference type="ARBA" id="ARBA00023136"/>
    </source>
</evidence>
<accession>A0A933E8C1</accession>
<keyword evidence="3 6" id="KW-0812">Transmembrane</keyword>
<comment type="similarity">
    <text evidence="2 6">Belongs to the BI1 family.</text>
</comment>
<keyword evidence="4 6" id="KW-1133">Transmembrane helix</keyword>
<dbReference type="Pfam" id="PF01027">
    <property type="entry name" value="Bax1-I"/>
    <property type="match status" value="1"/>
</dbReference>
<feature type="transmembrane region" description="Helical" evidence="6">
    <location>
        <begin position="113"/>
        <end position="134"/>
    </location>
</feature>
<feature type="transmembrane region" description="Helical" evidence="6">
    <location>
        <begin position="86"/>
        <end position="107"/>
    </location>
</feature>
<feature type="transmembrane region" description="Helical" evidence="6">
    <location>
        <begin position="51"/>
        <end position="74"/>
    </location>
</feature>
<feature type="transmembrane region" description="Helical" evidence="6">
    <location>
        <begin position="208"/>
        <end position="228"/>
    </location>
</feature>
<evidence type="ECO:0000256" key="3">
    <source>
        <dbReference type="ARBA" id="ARBA00022692"/>
    </source>
</evidence>
<dbReference type="PANTHER" id="PTHR23291">
    <property type="entry name" value="BAX INHIBITOR-RELATED"/>
    <property type="match status" value="1"/>
</dbReference>
<dbReference type="EMBL" id="JACQRX010000266">
    <property type="protein sequence ID" value="MBI4252006.1"/>
    <property type="molecule type" value="Genomic_DNA"/>
</dbReference>
<dbReference type="AlphaFoldDB" id="A0A933E8C1"/>
<dbReference type="GO" id="GO:0005886">
    <property type="term" value="C:plasma membrane"/>
    <property type="evidence" value="ECO:0007669"/>
    <property type="project" value="TreeGrafter"/>
</dbReference>
<comment type="subcellular location">
    <subcellularLocation>
        <location evidence="1">Membrane</location>
        <topology evidence="1">Multi-pass membrane protein</topology>
    </subcellularLocation>
</comment>
<feature type="transmembrane region" description="Helical" evidence="6">
    <location>
        <begin position="141"/>
        <end position="162"/>
    </location>
</feature>
<evidence type="ECO:0000256" key="1">
    <source>
        <dbReference type="ARBA" id="ARBA00004141"/>
    </source>
</evidence>
<name>A0A933E8C1_UNCTE</name>
<protein>
    <submittedName>
        <fullName evidence="7">Bax inhibitor-1/YccA family protein</fullName>
    </submittedName>
</protein>
<dbReference type="InterPro" id="IPR006214">
    <property type="entry name" value="Bax_inhibitor_1-related"/>
</dbReference>
<evidence type="ECO:0000256" key="4">
    <source>
        <dbReference type="ARBA" id="ARBA00022989"/>
    </source>
</evidence>
<gene>
    <name evidence="7" type="ORF">HY618_06055</name>
</gene>
<feature type="transmembrane region" description="Helical" evidence="6">
    <location>
        <begin position="26"/>
        <end position="45"/>
    </location>
</feature>
<dbReference type="Proteomes" id="UP000752292">
    <property type="component" value="Unassembled WGS sequence"/>
</dbReference>
<feature type="transmembrane region" description="Helical" evidence="6">
    <location>
        <begin position="168"/>
        <end position="187"/>
    </location>
</feature>
<organism evidence="7 8">
    <name type="scientific">Tectimicrobiota bacterium</name>
    <dbReference type="NCBI Taxonomy" id="2528274"/>
    <lineage>
        <taxon>Bacteria</taxon>
        <taxon>Pseudomonadati</taxon>
        <taxon>Nitrospinota/Tectimicrobiota group</taxon>
        <taxon>Candidatus Tectimicrobiota</taxon>
    </lineage>
</organism>
<dbReference type="PANTHER" id="PTHR23291:SF50">
    <property type="entry name" value="PROTEIN LIFEGUARD 4"/>
    <property type="match status" value="1"/>
</dbReference>
<evidence type="ECO:0000313" key="8">
    <source>
        <dbReference type="Proteomes" id="UP000752292"/>
    </source>
</evidence>
<evidence type="ECO:0000256" key="2">
    <source>
        <dbReference type="ARBA" id="ARBA00010350"/>
    </source>
</evidence>
<reference evidence="7" key="1">
    <citation type="submission" date="2020-07" db="EMBL/GenBank/DDBJ databases">
        <title>Huge and variable diversity of episymbiotic CPR bacteria and DPANN archaea in groundwater ecosystems.</title>
        <authorList>
            <person name="He C.Y."/>
            <person name="Keren R."/>
            <person name="Whittaker M."/>
            <person name="Farag I.F."/>
            <person name="Doudna J."/>
            <person name="Cate J.H.D."/>
            <person name="Banfield J.F."/>
        </authorList>
    </citation>
    <scope>NUCLEOTIDE SEQUENCE</scope>
    <source>
        <strain evidence="7">NC_groundwater_1370_Ag_S-0.2um_69_93</strain>
    </source>
</reference>
<dbReference type="CDD" id="cd10432">
    <property type="entry name" value="BI-1-like_bacterial"/>
    <property type="match status" value="1"/>
</dbReference>
<evidence type="ECO:0000313" key="7">
    <source>
        <dbReference type="EMBL" id="MBI4252006.1"/>
    </source>
</evidence>
<keyword evidence="5 6" id="KW-0472">Membrane</keyword>
<sequence>MRSQQFAQATGQRVLSADAAAFMQRVYGWMTAGLVVTGLTAYYIAGSPAAVRLIFGSPIGFLLVFALQLGLVFAIRPVMRSQGATVGGALFLLYSASLGVTVSAILLRYTGDTVAQAFLVTAGAFAGLTLFAFVTKRELSAVGSFCMVGVVGLLIASVVNIFMQSPGIQFAISALGVLIFAGLAAWDTQKMKDYALTQDTGNETGRRASVMAALELYLDFVMMFIYIAQLLGRSRD</sequence>